<proteinExistence type="predicted"/>
<keyword evidence="2" id="KW-1185">Reference proteome</keyword>
<dbReference type="Proteomes" id="UP001519287">
    <property type="component" value="Unassembled WGS sequence"/>
</dbReference>
<evidence type="ECO:0000313" key="1">
    <source>
        <dbReference type="EMBL" id="MBP1993649.1"/>
    </source>
</evidence>
<sequence>MYTSISAEEATFSNQDFWLFYLAVAYDRAFDEQKEINFTDVLEERNYIIHAEYVEKYILIEIREGLTLVVEFNPTDISFYMNDFNIGYTGGHFHLKFLTWTELLKLAAASDYGRLLFLLFLPVVAVEQHEAGEAAHQIARRLEDLPIKKQDCDYFSKCILNGLVTEDGNFEEIPGKGLISKANHSLRKFSGEAGGQDDEEQQELLKINQLLAAL</sequence>
<reference evidence="1 2" key="1">
    <citation type="submission" date="2021-03" db="EMBL/GenBank/DDBJ databases">
        <title>Genomic Encyclopedia of Type Strains, Phase IV (KMG-IV): sequencing the most valuable type-strain genomes for metagenomic binning, comparative biology and taxonomic classification.</title>
        <authorList>
            <person name="Goeker M."/>
        </authorList>
    </citation>
    <scope>NUCLEOTIDE SEQUENCE [LARGE SCALE GENOMIC DNA]</scope>
    <source>
        <strain evidence="1 2">DSM 26048</strain>
    </source>
</reference>
<dbReference type="EMBL" id="JAGGLB010000020">
    <property type="protein sequence ID" value="MBP1993649.1"/>
    <property type="molecule type" value="Genomic_DNA"/>
</dbReference>
<evidence type="ECO:0000313" key="2">
    <source>
        <dbReference type="Proteomes" id="UP001519287"/>
    </source>
</evidence>
<name>A0ABS4J1D8_9BACL</name>
<accession>A0ABS4J1D8</accession>
<protein>
    <submittedName>
        <fullName evidence="1">Uncharacterized protein</fullName>
    </submittedName>
</protein>
<comment type="caution">
    <text evidence="1">The sequence shown here is derived from an EMBL/GenBank/DDBJ whole genome shotgun (WGS) entry which is preliminary data.</text>
</comment>
<organism evidence="1 2">
    <name type="scientific">Paenibacillus eucommiae</name>
    <dbReference type="NCBI Taxonomy" id="1355755"/>
    <lineage>
        <taxon>Bacteria</taxon>
        <taxon>Bacillati</taxon>
        <taxon>Bacillota</taxon>
        <taxon>Bacilli</taxon>
        <taxon>Bacillales</taxon>
        <taxon>Paenibacillaceae</taxon>
        <taxon>Paenibacillus</taxon>
    </lineage>
</organism>
<dbReference type="Pfam" id="PF15563">
    <property type="entry name" value="Imm19"/>
    <property type="match status" value="1"/>
</dbReference>
<dbReference type="InterPro" id="IPR029086">
    <property type="entry name" value="Imm19"/>
</dbReference>
<dbReference type="RefSeq" id="WP_209975533.1">
    <property type="nucleotide sequence ID" value="NZ_JAGGLB010000020.1"/>
</dbReference>
<gene>
    <name evidence="1" type="ORF">J2Z66_005275</name>
</gene>